<evidence type="ECO:0000313" key="2">
    <source>
        <dbReference type="EMBL" id="KTD36987.1"/>
    </source>
</evidence>
<dbReference type="NCBIfam" id="TIGR02532">
    <property type="entry name" value="IV_pilin_GFxxxE"/>
    <property type="match status" value="1"/>
</dbReference>
<dbReference type="Gene3D" id="3.30.700.10">
    <property type="entry name" value="Glycoprotein, Type 4 Pilin"/>
    <property type="match status" value="1"/>
</dbReference>
<dbReference type="AlphaFoldDB" id="A0A0W0WXE4"/>
<accession>A0A0W0WXE4</accession>
<evidence type="ECO:0000256" key="1">
    <source>
        <dbReference type="SAM" id="Phobius"/>
    </source>
</evidence>
<feature type="transmembrane region" description="Helical" evidence="1">
    <location>
        <begin position="12"/>
        <end position="35"/>
    </location>
</feature>
<sequence length="160" mass="17314">MDKDVSAQCQKGFTLIEVLISVVILAIGLLGIAAIQLNMIRYNHSAQMRSIAIAQANNMIDRMRANYTGVKTGLYNNVSGIPANPGCTTCNSSQIAQLDTYQWNSNNALLLPSGQGTVINNGNHYTITLYWDNNRTGATGLNCSGNSQVDLTCLIMEVQL</sequence>
<proteinExistence type="predicted"/>
<dbReference type="SUPFAM" id="SSF54523">
    <property type="entry name" value="Pili subunits"/>
    <property type="match status" value="1"/>
</dbReference>
<name>A0A0W0WXE4_9GAMM</name>
<dbReference type="EMBL" id="LNYP01000031">
    <property type="protein sequence ID" value="KTD36987.1"/>
    <property type="molecule type" value="Genomic_DNA"/>
</dbReference>
<evidence type="ECO:0000313" key="3">
    <source>
        <dbReference type="Proteomes" id="UP000054858"/>
    </source>
</evidence>
<dbReference type="Pfam" id="PF07963">
    <property type="entry name" value="N_methyl"/>
    <property type="match status" value="1"/>
</dbReference>
<organism evidence="2 3">
    <name type="scientific">Legionella oakridgensis</name>
    <dbReference type="NCBI Taxonomy" id="29423"/>
    <lineage>
        <taxon>Bacteria</taxon>
        <taxon>Pseudomonadati</taxon>
        <taxon>Pseudomonadota</taxon>
        <taxon>Gammaproteobacteria</taxon>
        <taxon>Legionellales</taxon>
        <taxon>Legionellaceae</taxon>
        <taxon>Legionella</taxon>
    </lineage>
</organism>
<dbReference type="InterPro" id="IPR012902">
    <property type="entry name" value="N_methyl_site"/>
</dbReference>
<keyword evidence="1" id="KW-0812">Transmembrane</keyword>
<protein>
    <submittedName>
        <fullName evidence="2">Pre-pilin leader sequence (PilV)</fullName>
    </submittedName>
</protein>
<dbReference type="RefSeq" id="WP_051398997.1">
    <property type="nucleotide sequence ID" value="NZ_LCUA01000001.1"/>
</dbReference>
<dbReference type="NCBIfam" id="TIGR02523">
    <property type="entry name" value="type_IV_pilV"/>
    <property type="match status" value="1"/>
</dbReference>
<keyword evidence="1" id="KW-1133">Transmembrane helix</keyword>
<dbReference type="InterPro" id="IPR045584">
    <property type="entry name" value="Pilin-like"/>
</dbReference>
<dbReference type="PATRIC" id="fig|29423.5.peg.2227"/>
<dbReference type="Proteomes" id="UP000054858">
    <property type="component" value="Unassembled WGS sequence"/>
</dbReference>
<reference evidence="2 3" key="1">
    <citation type="submission" date="2015-11" db="EMBL/GenBank/DDBJ databases">
        <title>Genomic analysis of 38 Legionella species identifies large and diverse effector repertoires.</title>
        <authorList>
            <person name="Burstein D."/>
            <person name="Amaro F."/>
            <person name="Zusman T."/>
            <person name="Lifshitz Z."/>
            <person name="Cohen O."/>
            <person name="Gilbert J.A."/>
            <person name="Pupko T."/>
            <person name="Shuman H.A."/>
            <person name="Segal G."/>
        </authorList>
    </citation>
    <scope>NUCLEOTIDE SEQUENCE [LARGE SCALE GENOMIC DNA]</scope>
    <source>
        <strain evidence="2 3">Oak Ridge-10</strain>
    </source>
</reference>
<gene>
    <name evidence="2" type="ORF">Loak_2123</name>
</gene>
<dbReference type="PROSITE" id="PS00409">
    <property type="entry name" value="PROKAR_NTER_METHYL"/>
    <property type="match status" value="1"/>
</dbReference>
<keyword evidence="1" id="KW-0472">Membrane</keyword>
<comment type="caution">
    <text evidence="2">The sequence shown here is derived from an EMBL/GenBank/DDBJ whole genome shotgun (WGS) entry which is preliminary data.</text>
</comment>
<dbReference type="InterPro" id="IPR013362">
    <property type="entry name" value="Pilus_4_PilV"/>
</dbReference>